<dbReference type="EMBL" id="GBRH01282811">
    <property type="protein sequence ID" value="JAD15084.1"/>
    <property type="molecule type" value="Transcribed_RNA"/>
</dbReference>
<name>A0A0A8XNM5_ARUDO</name>
<accession>A0A0A8XNM5</accession>
<reference evidence="1" key="2">
    <citation type="journal article" date="2015" name="Data Brief">
        <title>Shoot transcriptome of the giant reed, Arundo donax.</title>
        <authorList>
            <person name="Barrero R.A."/>
            <person name="Guerrero F.D."/>
            <person name="Moolhuijzen P."/>
            <person name="Goolsby J.A."/>
            <person name="Tidwell J."/>
            <person name="Bellgard S.E."/>
            <person name="Bellgard M.I."/>
        </authorList>
    </citation>
    <scope>NUCLEOTIDE SEQUENCE</scope>
    <source>
        <tissue evidence="1">Shoot tissue taken approximately 20 cm above the soil surface</tissue>
    </source>
</reference>
<protein>
    <submittedName>
        <fullName evidence="1">Shaggy-related protein kinase eta</fullName>
    </submittedName>
</protein>
<dbReference type="GO" id="GO:0016301">
    <property type="term" value="F:kinase activity"/>
    <property type="evidence" value="ECO:0007669"/>
    <property type="project" value="UniProtKB-KW"/>
</dbReference>
<organism evidence="1">
    <name type="scientific">Arundo donax</name>
    <name type="common">Giant reed</name>
    <name type="synonym">Donax arundinaceus</name>
    <dbReference type="NCBI Taxonomy" id="35708"/>
    <lineage>
        <taxon>Eukaryota</taxon>
        <taxon>Viridiplantae</taxon>
        <taxon>Streptophyta</taxon>
        <taxon>Embryophyta</taxon>
        <taxon>Tracheophyta</taxon>
        <taxon>Spermatophyta</taxon>
        <taxon>Magnoliopsida</taxon>
        <taxon>Liliopsida</taxon>
        <taxon>Poales</taxon>
        <taxon>Poaceae</taxon>
        <taxon>PACMAD clade</taxon>
        <taxon>Arundinoideae</taxon>
        <taxon>Arundineae</taxon>
        <taxon>Arundo</taxon>
    </lineage>
</organism>
<reference evidence="1" key="1">
    <citation type="submission" date="2014-09" db="EMBL/GenBank/DDBJ databases">
        <authorList>
            <person name="Magalhaes I.L.F."/>
            <person name="Oliveira U."/>
            <person name="Santos F.R."/>
            <person name="Vidigal T.H.D.A."/>
            <person name="Brescovit A.D."/>
            <person name="Santos A.J."/>
        </authorList>
    </citation>
    <scope>NUCLEOTIDE SEQUENCE</scope>
    <source>
        <tissue evidence="1">Shoot tissue taken approximately 20 cm above the soil surface</tissue>
    </source>
</reference>
<proteinExistence type="predicted"/>
<sequence length="107" mass="11793">MIIYIMENEQNRRSYTTAGKYQQTLQDGKKQKQPSIKPVSTTYILTYSTMPRQVLTLAGILRADNVHNGLYFSGAAGPVSPNLKHEAMSSTLCIGPAQRKSTSGQKS</sequence>
<keyword evidence="1" id="KW-0418">Kinase</keyword>
<keyword evidence="1" id="KW-0808">Transferase</keyword>
<dbReference type="AlphaFoldDB" id="A0A0A8XNM5"/>
<evidence type="ECO:0000313" key="1">
    <source>
        <dbReference type="EMBL" id="JAD15084.1"/>
    </source>
</evidence>